<accession>A0A163J4L8</accession>
<evidence type="ECO:0000256" key="1">
    <source>
        <dbReference type="SAM" id="MobiDB-lite"/>
    </source>
</evidence>
<dbReference type="InParanoid" id="A0A163J4L8"/>
<evidence type="ECO:0000313" key="2">
    <source>
        <dbReference type="EMBL" id="SAL97134.1"/>
    </source>
</evidence>
<feature type="compositionally biased region" description="Low complexity" evidence="1">
    <location>
        <begin position="155"/>
        <end position="168"/>
    </location>
</feature>
<dbReference type="AlphaFoldDB" id="A0A163J4L8"/>
<name>A0A163J4L8_ABSGL</name>
<feature type="compositionally biased region" description="Basic residues" evidence="1">
    <location>
        <begin position="183"/>
        <end position="194"/>
    </location>
</feature>
<feature type="compositionally biased region" description="Basic and acidic residues" evidence="1">
    <location>
        <begin position="82"/>
        <end position="91"/>
    </location>
</feature>
<dbReference type="Proteomes" id="UP000078561">
    <property type="component" value="Unassembled WGS sequence"/>
</dbReference>
<gene>
    <name evidence="2" type="primary">ABSGL_02598.1 scaffold 3565</name>
</gene>
<feature type="region of interest" description="Disordered" evidence="1">
    <location>
        <begin position="82"/>
        <end position="194"/>
    </location>
</feature>
<dbReference type="EMBL" id="LT551545">
    <property type="protein sequence ID" value="SAL97134.1"/>
    <property type="molecule type" value="Genomic_DNA"/>
</dbReference>
<keyword evidence="3" id="KW-1185">Reference proteome</keyword>
<organism evidence="2">
    <name type="scientific">Absidia glauca</name>
    <name type="common">Pin mould</name>
    <dbReference type="NCBI Taxonomy" id="4829"/>
    <lineage>
        <taxon>Eukaryota</taxon>
        <taxon>Fungi</taxon>
        <taxon>Fungi incertae sedis</taxon>
        <taxon>Mucoromycota</taxon>
        <taxon>Mucoromycotina</taxon>
        <taxon>Mucoromycetes</taxon>
        <taxon>Mucorales</taxon>
        <taxon>Cunninghamellaceae</taxon>
        <taxon>Absidia</taxon>
    </lineage>
</organism>
<feature type="compositionally biased region" description="Acidic residues" evidence="1">
    <location>
        <begin position="92"/>
        <end position="103"/>
    </location>
</feature>
<reference evidence="2" key="1">
    <citation type="submission" date="2016-04" db="EMBL/GenBank/DDBJ databases">
        <authorList>
            <person name="Evans L.H."/>
            <person name="Alamgir A."/>
            <person name="Owens N."/>
            <person name="Weber N.D."/>
            <person name="Virtaneva K."/>
            <person name="Barbian K."/>
            <person name="Babar A."/>
            <person name="Rosenke K."/>
        </authorList>
    </citation>
    <scope>NUCLEOTIDE SEQUENCE [LARGE SCALE GENOMIC DNA]</scope>
    <source>
        <strain evidence="2">CBS 101.48</strain>
    </source>
</reference>
<evidence type="ECO:0000313" key="3">
    <source>
        <dbReference type="Proteomes" id="UP000078561"/>
    </source>
</evidence>
<sequence>MAHALCNLLAVWARNLANEERALTGQSISFAKLPSARKQELVKSLEQTAANYNIHLGRCDGSWFAISLLNAKFAVQVDKATKDAKKARNGDNDNDNDGNDDDGNENHQFVYDGDLSSDEDSLVEGMANENSGSNSCRIPAKRQRRDTQASPSPTSSSRSASSSRLAGARGRGRASGASSGGRGRGRGRGKAAMQ</sequence>
<proteinExistence type="predicted"/>
<protein>
    <submittedName>
        <fullName evidence="2">Uncharacterized protein</fullName>
    </submittedName>
</protein>